<name>A0A1F7IPM2_9BACT</name>
<dbReference type="SUPFAM" id="SSF51735">
    <property type="entry name" value="NAD(P)-binding Rossmann-fold domains"/>
    <property type="match status" value="1"/>
</dbReference>
<dbReference type="PANTHER" id="PTHR10491">
    <property type="entry name" value="DTDP-4-DEHYDRORHAMNOSE REDUCTASE"/>
    <property type="match status" value="1"/>
</dbReference>
<dbReference type="Gene3D" id="3.90.25.10">
    <property type="entry name" value="UDP-galactose 4-epimerase, domain 1"/>
    <property type="match status" value="1"/>
</dbReference>
<dbReference type="GO" id="GO:0019305">
    <property type="term" value="P:dTDP-rhamnose biosynthetic process"/>
    <property type="evidence" value="ECO:0007669"/>
    <property type="project" value="UniProtKB-UniPathway"/>
</dbReference>
<dbReference type="GO" id="GO:0008831">
    <property type="term" value="F:dTDP-4-dehydrorhamnose reductase activity"/>
    <property type="evidence" value="ECO:0007669"/>
    <property type="project" value="UniProtKB-EC"/>
</dbReference>
<keyword evidence="2" id="KW-0521">NADP</keyword>
<sequence length="282" mass="32983">MLKVAITGSKGLIGSRIKELLRQEIDFTELELPDFDITNRKHAIKLIKDIDFDLFFHLAAYTNIDQAEKEKEKAYLINVQGTKNVFDAVVEKKRKFIFVSTDFVFDGQHHPFYEESVPKPLSYYAKTKYEAEKLIKKQAMIVRFSYPYRAKHPSKPDFVKRICQDLEQKRQIYLITDSLMTPTFIDDIAFAMKYLFENFSTDIFHIVGTDSLSPYDAGKFIANAFNLDQTLLLKTSYLAYSKDKAIRPQYSEIKSRKNNFYKMRTFTEGISEIKKQTMDVRS</sequence>
<evidence type="ECO:0000256" key="2">
    <source>
        <dbReference type="RuleBase" id="RU364082"/>
    </source>
</evidence>
<keyword evidence="2" id="KW-0560">Oxidoreductase</keyword>
<accession>A0A1F7IPM2</accession>
<dbReference type="Pfam" id="PF04321">
    <property type="entry name" value="RmlD_sub_bind"/>
    <property type="match status" value="1"/>
</dbReference>
<dbReference type="EC" id="1.1.1.133" evidence="2"/>
<feature type="domain" description="RmlD-like substrate binding" evidence="3">
    <location>
        <begin position="3"/>
        <end position="273"/>
    </location>
</feature>
<dbReference type="InterPro" id="IPR005913">
    <property type="entry name" value="dTDP_dehydrorham_reduct"/>
</dbReference>
<dbReference type="InterPro" id="IPR029903">
    <property type="entry name" value="RmlD-like-bd"/>
</dbReference>
<comment type="pathway">
    <text evidence="2">Carbohydrate biosynthesis; dTDP-L-rhamnose biosynthesis.</text>
</comment>
<dbReference type="Proteomes" id="UP000178040">
    <property type="component" value="Unassembled WGS sequence"/>
</dbReference>
<dbReference type="EMBL" id="MGAI01000013">
    <property type="protein sequence ID" value="OGK45232.1"/>
    <property type="molecule type" value="Genomic_DNA"/>
</dbReference>
<dbReference type="PANTHER" id="PTHR10491:SF4">
    <property type="entry name" value="METHIONINE ADENOSYLTRANSFERASE 2 SUBUNIT BETA"/>
    <property type="match status" value="1"/>
</dbReference>
<organism evidence="4 5">
    <name type="scientific">Candidatus Roizmanbacteria bacterium RIFCSPLOWO2_01_FULL_37_16</name>
    <dbReference type="NCBI Taxonomy" id="1802058"/>
    <lineage>
        <taxon>Bacteria</taxon>
        <taxon>Candidatus Roizmaniibacteriota</taxon>
    </lineage>
</organism>
<evidence type="ECO:0000313" key="4">
    <source>
        <dbReference type="EMBL" id="OGK45232.1"/>
    </source>
</evidence>
<dbReference type="InterPro" id="IPR036291">
    <property type="entry name" value="NAD(P)-bd_dom_sf"/>
</dbReference>
<comment type="similarity">
    <text evidence="1 2">Belongs to the dTDP-4-dehydrorhamnose reductase family.</text>
</comment>
<reference evidence="4 5" key="1">
    <citation type="journal article" date="2016" name="Nat. Commun.">
        <title>Thousands of microbial genomes shed light on interconnected biogeochemical processes in an aquifer system.</title>
        <authorList>
            <person name="Anantharaman K."/>
            <person name="Brown C.T."/>
            <person name="Hug L.A."/>
            <person name="Sharon I."/>
            <person name="Castelle C.J."/>
            <person name="Probst A.J."/>
            <person name="Thomas B.C."/>
            <person name="Singh A."/>
            <person name="Wilkins M.J."/>
            <person name="Karaoz U."/>
            <person name="Brodie E.L."/>
            <person name="Williams K.H."/>
            <person name="Hubbard S.S."/>
            <person name="Banfield J.F."/>
        </authorList>
    </citation>
    <scope>NUCLEOTIDE SEQUENCE [LARGE SCALE GENOMIC DNA]</scope>
</reference>
<gene>
    <name evidence="4" type="ORF">A3B40_03245</name>
</gene>
<evidence type="ECO:0000313" key="5">
    <source>
        <dbReference type="Proteomes" id="UP000178040"/>
    </source>
</evidence>
<dbReference type="UniPathway" id="UPA00124"/>
<comment type="function">
    <text evidence="2">Catalyzes the reduction of dTDP-6-deoxy-L-lyxo-4-hexulose to yield dTDP-L-rhamnose.</text>
</comment>
<dbReference type="Gene3D" id="3.40.50.720">
    <property type="entry name" value="NAD(P)-binding Rossmann-like Domain"/>
    <property type="match status" value="1"/>
</dbReference>
<comment type="caution">
    <text evidence="4">The sequence shown here is derived from an EMBL/GenBank/DDBJ whole genome shotgun (WGS) entry which is preliminary data.</text>
</comment>
<evidence type="ECO:0000259" key="3">
    <source>
        <dbReference type="Pfam" id="PF04321"/>
    </source>
</evidence>
<evidence type="ECO:0000256" key="1">
    <source>
        <dbReference type="ARBA" id="ARBA00010944"/>
    </source>
</evidence>
<protein>
    <recommendedName>
        <fullName evidence="2">dTDP-4-dehydrorhamnose reductase</fullName>
        <ecNumber evidence="2">1.1.1.133</ecNumber>
    </recommendedName>
</protein>
<dbReference type="AlphaFoldDB" id="A0A1F7IPM2"/>
<proteinExistence type="inferred from homology"/>
<dbReference type="GO" id="GO:0005829">
    <property type="term" value="C:cytosol"/>
    <property type="evidence" value="ECO:0007669"/>
    <property type="project" value="TreeGrafter"/>
</dbReference>